<keyword evidence="3" id="KW-0677">Repeat</keyword>
<dbReference type="Gene3D" id="2.130.10.10">
    <property type="entry name" value="YVTN repeat-like/Quinoprotein amine dehydrogenase"/>
    <property type="match status" value="1"/>
</dbReference>
<feature type="domain" description="GATOR2 complex protein MIO zinc-ribbon like" evidence="4">
    <location>
        <begin position="954"/>
        <end position="1032"/>
    </location>
</feature>
<dbReference type="FunFam" id="2.130.10.10:FF:001167">
    <property type="entry name" value="Uncharacterized protein"/>
    <property type="match status" value="1"/>
</dbReference>
<evidence type="ECO:0000256" key="2">
    <source>
        <dbReference type="ARBA" id="ARBA00022574"/>
    </source>
</evidence>
<name>A0A8T9CMX2_9HELO</name>
<dbReference type="InterPro" id="IPR049092">
    <property type="entry name" value="MIOS_a-sol"/>
</dbReference>
<dbReference type="Pfam" id="PF21719">
    <property type="entry name" value="MIOS_a-sol"/>
    <property type="match status" value="1"/>
</dbReference>
<comment type="caution">
    <text evidence="6">The sequence shown here is derived from an EMBL/GenBank/DDBJ whole genome shotgun (WGS) entry which is preliminary data.</text>
</comment>
<proteinExistence type="inferred from homology"/>
<dbReference type="Pfam" id="PF17034">
    <property type="entry name" value="zinc_ribbon_16"/>
    <property type="match status" value="1"/>
</dbReference>
<accession>A0A8T9CMX2</accession>
<evidence type="ECO:0000256" key="1">
    <source>
        <dbReference type="ARBA" id="ARBA00009713"/>
    </source>
</evidence>
<dbReference type="OrthoDB" id="341486at2759"/>
<evidence type="ECO:0000256" key="3">
    <source>
        <dbReference type="ARBA" id="ARBA00022737"/>
    </source>
</evidence>
<dbReference type="InterPro" id="IPR015943">
    <property type="entry name" value="WD40/YVTN_repeat-like_dom_sf"/>
</dbReference>
<reference evidence="6 7" key="1">
    <citation type="submission" date="2018-05" db="EMBL/GenBank/DDBJ databases">
        <title>Genome sequencing and assembly of the regulated plant pathogen Lachnellula willkommii and related sister species for the development of diagnostic species identification markers.</title>
        <authorList>
            <person name="Giroux E."/>
            <person name="Bilodeau G."/>
        </authorList>
    </citation>
    <scope>NUCLEOTIDE SEQUENCE [LARGE SCALE GENOMIC DNA]</scope>
    <source>
        <strain evidence="6 7">CBS 268.59</strain>
    </source>
</reference>
<evidence type="ECO:0000313" key="6">
    <source>
        <dbReference type="EMBL" id="TVY85540.1"/>
    </source>
</evidence>
<dbReference type="SUPFAM" id="SSF50978">
    <property type="entry name" value="WD40 repeat-like"/>
    <property type="match status" value="1"/>
</dbReference>
<dbReference type="InterPro" id="IPR031488">
    <property type="entry name" value="Zn_ribbon_mio"/>
</dbReference>
<dbReference type="AlphaFoldDB" id="A0A8T9CMX2"/>
<dbReference type="InterPro" id="IPR036322">
    <property type="entry name" value="WD40_repeat_dom_sf"/>
</dbReference>
<evidence type="ECO:0000259" key="4">
    <source>
        <dbReference type="Pfam" id="PF17034"/>
    </source>
</evidence>
<protein>
    <submittedName>
        <fullName evidence="6">SEH-associated protein</fullName>
    </submittedName>
</protein>
<dbReference type="PANTHER" id="PTHR16453">
    <property type="entry name" value="WD40 DOMAIN-CONTAINING PROTEIN MIO FAMILY MEMBER"/>
    <property type="match status" value="1"/>
</dbReference>
<dbReference type="Proteomes" id="UP000469558">
    <property type="component" value="Unassembled WGS sequence"/>
</dbReference>
<dbReference type="InterPro" id="IPR037593">
    <property type="entry name" value="MIOS/Sea4"/>
</dbReference>
<dbReference type="GO" id="GO:0005737">
    <property type="term" value="C:cytoplasm"/>
    <property type="evidence" value="ECO:0007669"/>
    <property type="project" value="TreeGrafter"/>
</dbReference>
<evidence type="ECO:0000259" key="5">
    <source>
        <dbReference type="Pfam" id="PF21719"/>
    </source>
</evidence>
<dbReference type="GO" id="GO:1904263">
    <property type="term" value="P:positive regulation of TORC1 signaling"/>
    <property type="evidence" value="ECO:0007669"/>
    <property type="project" value="TreeGrafter"/>
</dbReference>
<gene>
    <name evidence="6" type="primary">SEA4</name>
    <name evidence="6" type="ORF">LSUE1_G000059</name>
</gene>
<keyword evidence="2" id="KW-0853">WD repeat</keyword>
<dbReference type="PANTHER" id="PTHR16453:SF9">
    <property type="entry name" value="GATOR COMPLEX PROTEIN MIOS"/>
    <property type="match status" value="1"/>
</dbReference>
<organism evidence="6 7">
    <name type="scientific">Lachnellula suecica</name>
    <dbReference type="NCBI Taxonomy" id="602035"/>
    <lineage>
        <taxon>Eukaryota</taxon>
        <taxon>Fungi</taxon>
        <taxon>Dikarya</taxon>
        <taxon>Ascomycota</taxon>
        <taxon>Pezizomycotina</taxon>
        <taxon>Leotiomycetes</taxon>
        <taxon>Helotiales</taxon>
        <taxon>Lachnaceae</taxon>
        <taxon>Lachnellula</taxon>
    </lineage>
</organism>
<feature type="domain" description="MIOS-like alpha-solenoid" evidence="5">
    <location>
        <begin position="550"/>
        <end position="788"/>
    </location>
</feature>
<evidence type="ECO:0000313" key="7">
    <source>
        <dbReference type="Proteomes" id="UP000469558"/>
    </source>
</evidence>
<comment type="similarity">
    <text evidence="1">Belongs to the WD repeat mio family.</text>
</comment>
<dbReference type="EMBL" id="QGMK01000002">
    <property type="protein sequence ID" value="TVY85540.1"/>
    <property type="molecule type" value="Genomic_DNA"/>
</dbReference>
<keyword evidence="7" id="KW-1185">Reference proteome</keyword>
<sequence>MERNEGVVRWSPNSSRDEFMVLNLNHRIIQLYEANGKAQPGSFDYRRISKHNEFPALKTYDWSPAIRGLVAVGTQSGDVDLLRVDDDSNASIKLPLKLARSCLSVAFNTTGLLAVGLERIRNDSCLQIWDVNQRLADWDATSPGWSVPAMNIEPMKKLEASVPITSVRFFEDSPQTLVVGVKSQSVRIHDLRDPNSAVINFQTRCNNNLAIDYDDCNYFASSSLDQPGFVVWDRRVSGRSAVSSMYLESFDQEEIPWGAALKIDRAIEVEKNVHVKQLRYSREHRGTLGVLSSAGQLQVFKTKKEYIEPGSADDIRGSPKLLEVQKSFCLEFPCFDPDHKRRLEDRIISFDWLNVGSPDLDPRVIALRANGELDILQVPADTTSHLSQLMPWNAHHDNLLSTNLLKFSDPIEQEAAVGPLFATAAKACVPVFGPTEFTSTEATQKLTSLLKKTVHSKEDPVIDLLATAKLAMHQGSHDFDSASKALGEQISTLNPPSRKGKEHPRKVEEVETIGKNKFRSSRELHDISHYSTRGLASAIKLKGELIDNVMLRRALDGYLFDCKKNWALVANDQWLQEVWEWILVAEDAAKDDGMVSGTLDLSYMGVYTVWANSLGEKAKSRLIASLVIPDGSQWERLIAGINKQAGRTDFEGVNTTRPHHRLLCLSICGLIRSATELKEDLNTLVEQKKYTTAAAWALFEGNPSRAVDILKSGGTNLLFVAMALDIKLKSNTALDLGATEWNKALENHPQMADDPYLRAIYGYISTGDWSSIADEASLPLRDRVGVALRKFDDAKLTDWLTKQMEQAVLTGDIEGIVLSGITDNLVDILAKYIEKFMDYQTPILIMSFCYPRYISDVRCRAWRRNYQDLLQRNKKFILRVKFEQQSTIKSRLRDGNPVIKAPPRQVTIRCLSCDHQSANNLSNSGAAPTTAPGPSTTTLDMRNPLTASGINAGLCCPRCGAHLSRCAVCMEVVGVPRSDRPELSNDPAVRRMANFPTFCLNCKHVMHMDHSVLWFGRHVECPVPECRCQCNESPNRQN</sequence>